<evidence type="ECO:0000313" key="2">
    <source>
        <dbReference type="EMBL" id="MEK8129330.1"/>
    </source>
</evidence>
<gene>
    <name evidence="2" type="ORF">WMW72_15595</name>
</gene>
<sequence>MKGHELEDVLVTETSSCYNDYVAFKAMSPDQLQAIQKQYYTELHALRDELDGLLNELRTLLKLAPEPYLKSA</sequence>
<comment type="caution">
    <text evidence="2">The sequence shown here is derived from an EMBL/GenBank/DDBJ whole genome shotgun (WGS) entry which is preliminary data.</text>
</comment>
<evidence type="ECO:0000313" key="3">
    <source>
        <dbReference type="Proteomes" id="UP001469365"/>
    </source>
</evidence>
<dbReference type="RefSeq" id="WP_341416428.1">
    <property type="nucleotide sequence ID" value="NZ_JBBPCC010000009.1"/>
</dbReference>
<protein>
    <submittedName>
        <fullName evidence="2">Uncharacterized protein</fullName>
    </submittedName>
</protein>
<name>A0ABU9DMM9_9BACL</name>
<evidence type="ECO:0000256" key="1">
    <source>
        <dbReference type="SAM" id="Coils"/>
    </source>
</evidence>
<reference evidence="2 3" key="1">
    <citation type="submission" date="2024-04" db="EMBL/GenBank/DDBJ databases">
        <title>draft genome sequnece of Paenibacillus filicis.</title>
        <authorList>
            <person name="Kim D.-U."/>
        </authorList>
    </citation>
    <scope>NUCLEOTIDE SEQUENCE [LARGE SCALE GENOMIC DNA]</scope>
    <source>
        <strain evidence="2 3">KACC14197</strain>
    </source>
</reference>
<feature type="coiled-coil region" evidence="1">
    <location>
        <begin position="36"/>
        <end position="63"/>
    </location>
</feature>
<dbReference type="Proteomes" id="UP001469365">
    <property type="component" value="Unassembled WGS sequence"/>
</dbReference>
<keyword evidence="3" id="KW-1185">Reference proteome</keyword>
<proteinExistence type="predicted"/>
<accession>A0ABU9DMM9</accession>
<organism evidence="2 3">
    <name type="scientific">Paenibacillus filicis</name>
    <dbReference type="NCBI Taxonomy" id="669464"/>
    <lineage>
        <taxon>Bacteria</taxon>
        <taxon>Bacillati</taxon>
        <taxon>Bacillota</taxon>
        <taxon>Bacilli</taxon>
        <taxon>Bacillales</taxon>
        <taxon>Paenibacillaceae</taxon>
        <taxon>Paenibacillus</taxon>
    </lineage>
</organism>
<keyword evidence="1" id="KW-0175">Coiled coil</keyword>
<dbReference type="EMBL" id="JBBPCC010000009">
    <property type="protein sequence ID" value="MEK8129330.1"/>
    <property type="molecule type" value="Genomic_DNA"/>
</dbReference>